<dbReference type="KEGG" id="dsc:ABOD76_10320"/>
<keyword evidence="3 5" id="KW-0659">Purine metabolism</keyword>
<comment type="catalytic activity">
    <reaction evidence="5 8">
        <text>urate + O2 + H2O = 5-hydroxyisourate + H2O2</text>
        <dbReference type="Rhea" id="RHEA:21368"/>
        <dbReference type="ChEBI" id="CHEBI:15377"/>
        <dbReference type="ChEBI" id="CHEBI:15379"/>
        <dbReference type="ChEBI" id="CHEBI:16240"/>
        <dbReference type="ChEBI" id="CHEBI:17775"/>
        <dbReference type="ChEBI" id="CHEBI:18072"/>
        <dbReference type="EC" id="1.7.3.3"/>
    </reaction>
</comment>
<evidence type="ECO:0000256" key="7">
    <source>
        <dbReference type="PIRSR" id="PIRSR000241-2"/>
    </source>
</evidence>
<evidence type="ECO:0000256" key="4">
    <source>
        <dbReference type="ARBA" id="ARBA00023002"/>
    </source>
</evidence>
<accession>A0AAU7UE65</accession>
<dbReference type="GO" id="GO:0004846">
    <property type="term" value="F:urate oxidase activity"/>
    <property type="evidence" value="ECO:0007669"/>
    <property type="project" value="UniProtKB-EC"/>
</dbReference>
<organism evidence="9">
    <name type="scientific">Deinococcus sonorensis KR-87</name>
    <dbReference type="NCBI Taxonomy" id="694439"/>
    <lineage>
        <taxon>Bacteria</taxon>
        <taxon>Thermotogati</taxon>
        <taxon>Deinococcota</taxon>
        <taxon>Deinococci</taxon>
        <taxon>Deinococcales</taxon>
        <taxon>Deinococcaceae</taxon>
        <taxon>Deinococcus</taxon>
    </lineage>
</organism>
<dbReference type="EMBL" id="CP158299">
    <property type="protein sequence ID" value="XBV86678.1"/>
    <property type="molecule type" value="Genomic_DNA"/>
</dbReference>
<dbReference type="PANTHER" id="PTHR42874:SF1">
    <property type="entry name" value="URICASE"/>
    <property type="match status" value="1"/>
</dbReference>
<feature type="active site" description="Charge relay system" evidence="6">
    <location>
        <position position="264"/>
    </location>
</feature>
<dbReference type="InterPro" id="IPR002042">
    <property type="entry name" value="Uricase"/>
</dbReference>
<feature type="binding site" evidence="7">
    <location>
        <position position="236"/>
    </location>
    <ligand>
        <name>urate</name>
        <dbReference type="ChEBI" id="CHEBI:17775"/>
    </ligand>
</feature>
<dbReference type="RefSeq" id="WP_350244755.1">
    <property type="nucleotide sequence ID" value="NZ_CP158299.1"/>
</dbReference>
<sequence>MTQTVSSNPNDEFKGRFRLAQNNYGKSDIRLVRVDRTQPRHVLKDVRVDVALEGDFTAAHVDGDNAGLLATDTMRNTVYALAQSQLTDSVEQFGMTLIRHFRQAGPSIRGGTVQLTEHLWDRMLVHGVQHDHAFTRASGQHTATVSGDGETFSVTSGINELTILKTTRSGWEGFLREQYTTLPETDDRILATVVDVNWEYTPTAVQDEATDYDAIFAGVLDQLQTSFADHYSPSMQYSLYRIGSAVLERFSQISRIHLSFPNRHHILYNLERFGMENSKTSDVQVLHADAEPYGLIEGWVERA</sequence>
<comment type="similarity">
    <text evidence="2 5 8">Belongs to the uricase family.</text>
</comment>
<dbReference type="EC" id="1.7.3.3" evidence="5 8"/>
<feature type="binding site" evidence="7">
    <location>
        <position position="71"/>
    </location>
    <ligand>
        <name>5-hydroxyisourate</name>
        <dbReference type="ChEBI" id="CHEBI:18072"/>
    </ligand>
</feature>
<dbReference type="Pfam" id="PF01014">
    <property type="entry name" value="Uricase"/>
    <property type="match status" value="2"/>
</dbReference>
<feature type="active site" description="Charge relay system" evidence="6">
    <location>
        <position position="71"/>
    </location>
</feature>
<dbReference type="PANTHER" id="PTHR42874">
    <property type="entry name" value="URICASE"/>
    <property type="match status" value="1"/>
</dbReference>
<proteinExistence type="inferred from homology"/>
<feature type="binding site" evidence="7">
    <location>
        <position position="71"/>
    </location>
    <ligand>
        <name>urate</name>
        <dbReference type="ChEBI" id="CHEBI:17775"/>
    </ligand>
</feature>
<comment type="pathway">
    <text evidence="1 5">Purine metabolism; urate degradation; (S)-allantoin from urate: step 1/3.</text>
</comment>
<evidence type="ECO:0000256" key="2">
    <source>
        <dbReference type="ARBA" id="ARBA00009760"/>
    </source>
</evidence>
<feature type="binding site" evidence="7">
    <location>
        <position position="262"/>
    </location>
    <ligand>
        <name>5-hydroxyisourate</name>
        <dbReference type="ChEBI" id="CHEBI:18072"/>
    </ligand>
</feature>
<name>A0AAU7UE65_9DEIO</name>
<feature type="binding site" evidence="7">
    <location>
        <position position="72"/>
    </location>
    <ligand>
        <name>urate</name>
        <dbReference type="ChEBI" id="CHEBI:17775"/>
    </ligand>
</feature>
<dbReference type="PIRSF" id="PIRSF000241">
    <property type="entry name" value="Urate_oxidase"/>
    <property type="match status" value="1"/>
</dbReference>
<feature type="binding site" evidence="7">
    <location>
        <position position="236"/>
    </location>
    <ligand>
        <name>5-hydroxyisourate</name>
        <dbReference type="ChEBI" id="CHEBI:18072"/>
    </ligand>
</feature>
<feature type="binding site" evidence="7">
    <location>
        <position position="262"/>
    </location>
    <ligand>
        <name>urate</name>
        <dbReference type="ChEBI" id="CHEBI:17775"/>
    </ligand>
</feature>
<protein>
    <recommendedName>
        <fullName evidence="5 8">Uricase</fullName>
        <ecNumber evidence="5 8">1.7.3.3</ecNumber>
    </recommendedName>
    <alternativeName>
        <fullName evidence="5">Urate oxidase</fullName>
    </alternativeName>
</protein>
<dbReference type="PRINTS" id="PR00093">
    <property type="entry name" value="URICASE"/>
</dbReference>
<dbReference type="AlphaFoldDB" id="A0AAU7UE65"/>
<evidence type="ECO:0000256" key="6">
    <source>
        <dbReference type="PIRSR" id="PIRSR000241-1"/>
    </source>
</evidence>
<keyword evidence="4 5" id="KW-0560">Oxidoreductase</keyword>
<evidence type="ECO:0000256" key="8">
    <source>
        <dbReference type="RuleBase" id="RU004455"/>
    </source>
</evidence>
<evidence type="ECO:0000256" key="3">
    <source>
        <dbReference type="ARBA" id="ARBA00022631"/>
    </source>
</evidence>
<evidence type="ECO:0000256" key="5">
    <source>
        <dbReference type="PIRNR" id="PIRNR000241"/>
    </source>
</evidence>
<gene>
    <name evidence="9" type="primary">pucL</name>
    <name evidence="9" type="ORF">ABOD76_10320</name>
</gene>
<feature type="binding site" evidence="7">
    <location>
        <position position="262"/>
    </location>
    <ligand>
        <name>O2</name>
        <dbReference type="ChEBI" id="CHEBI:15379"/>
    </ligand>
</feature>
<feature type="active site" description="Charge relay system" evidence="6">
    <location>
        <position position="26"/>
    </location>
</feature>
<dbReference type="NCBIfam" id="TIGR03383">
    <property type="entry name" value="urate_oxi"/>
    <property type="match status" value="1"/>
</dbReference>
<dbReference type="Gene3D" id="3.10.270.10">
    <property type="entry name" value="Urate Oxidase"/>
    <property type="match status" value="1"/>
</dbReference>
<feature type="binding site" evidence="7">
    <location>
        <position position="188"/>
    </location>
    <ligand>
        <name>urate</name>
        <dbReference type="ChEBI" id="CHEBI:17775"/>
    </ligand>
</feature>
<feature type="binding site" evidence="7">
    <location>
        <position position="71"/>
    </location>
    <ligand>
        <name>O2</name>
        <dbReference type="ChEBI" id="CHEBI:15379"/>
    </ligand>
</feature>
<comment type="function">
    <text evidence="5 8">Catalyzes the oxidation of uric acid to 5-hydroxyisourate, which is further processed to form (S)-allantoin.</text>
</comment>
<dbReference type="SUPFAM" id="SSF55620">
    <property type="entry name" value="Tetrahydrobiopterin biosynthesis enzymes-like"/>
    <property type="match status" value="2"/>
</dbReference>
<evidence type="ECO:0000256" key="1">
    <source>
        <dbReference type="ARBA" id="ARBA00004831"/>
    </source>
</evidence>
<dbReference type="GO" id="GO:0006144">
    <property type="term" value="P:purine nucleobase metabolic process"/>
    <property type="evidence" value="ECO:0007669"/>
    <property type="project" value="UniProtKB-KW"/>
</dbReference>
<feature type="binding site" evidence="7">
    <location>
        <position position="188"/>
    </location>
    <ligand>
        <name>5-hydroxyisourate</name>
        <dbReference type="ChEBI" id="CHEBI:18072"/>
    </ligand>
</feature>
<evidence type="ECO:0000313" key="9">
    <source>
        <dbReference type="EMBL" id="XBV86678.1"/>
    </source>
</evidence>
<feature type="binding site" evidence="7">
    <location>
        <position position="72"/>
    </location>
    <ligand>
        <name>5-hydroxyisourate</name>
        <dbReference type="ChEBI" id="CHEBI:18072"/>
    </ligand>
</feature>
<reference evidence="9" key="1">
    <citation type="submission" date="2024-06" db="EMBL/GenBank/DDBJ databases">
        <title>Draft Genome Sequence of Deinococcus sonorensis Type Strain KR-87, a Biofilm Producing Representative of the Genus Deinococcus.</title>
        <authorList>
            <person name="Boren L.S."/>
            <person name="Grosso R.A."/>
            <person name="Hugenberg-Cox A.N."/>
            <person name="Hill J.T.E."/>
            <person name="Albert C.M."/>
            <person name="Tuohy J.M."/>
        </authorList>
    </citation>
    <scope>NUCLEOTIDE SEQUENCE</scope>
    <source>
        <strain evidence="9">KR-87</strain>
    </source>
</reference>